<evidence type="ECO:0000256" key="1">
    <source>
        <dbReference type="SAM" id="Phobius"/>
    </source>
</evidence>
<organism evidence="2 3">
    <name type="scientific">Fictibacillus enclensis</name>
    <dbReference type="NCBI Taxonomy" id="1017270"/>
    <lineage>
        <taxon>Bacteria</taxon>
        <taxon>Bacillati</taxon>
        <taxon>Bacillota</taxon>
        <taxon>Bacilli</taxon>
        <taxon>Bacillales</taxon>
        <taxon>Fictibacillaceae</taxon>
        <taxon>Fictibacillus</taxon>
    </lineage>
</organism>
<keyword evidence="1" id="KW-1133">Transmembrane helix</keyword>
<feature type="transmembrane region" description="Helical" evidence="1">
    <location>
        <begin position="50"/>
        <end position="69"/>
    </location>
</feature>
<gene>
    <name evidence="2" type="ORF">AS030_16475</name>
</gene>
<evidence type="ECO:0000313" key="2">
    <source>
        <dbReference type="EMBL" id="KSU81882.1"/>
    </source>
</evidence>
<sequence>MFESSNVFAFKRSPQLFLIQLQQAEAQSFQSFSENKKRFMKKPSNADRLLTPASAFLLVPVEILAYMSVRLNKMIQNLQFF</sequence>
<proteinExistence type="predicted"/>
<dbReference type="Proteomes" id="UP000054099">
    <property type="component" value="Unassembled WGS sequence"/>
</dbReference>
<accession>A0A0V8J4L7</accession>
<evidence type="ECO:0000313" key="3">
    <source>
        <dbReference type="Proteomes" id="UP000054099"/>
    </source>
</evidence>
<reference evidence="2 3" key="1">
    <citation type="journal article" date="2014" name="Antonie Van Leeuwenhoek">
        <title>Fictibacillus enclensis sp. nov., isolated from marine sediment.</title>
        <authorList>
            <person name="Dastager S.G."/>
            <person name="Mawlankar R."/>
            <person name="Srinivasan K."/>
            <person name="Tang S.K."/>
            <person name="Lee J.C."/>
            <person name="Ramana V.V."/>
            <person name="Shouche Y.S."/>
        </authorList>
    </citation>
    <scope>NUCLEOTIDE SEQUENCE [LARGE SCALE GENOMIC DNA]</scope>
    <source>
        <strain evidence="2 3">NIO-1003</strain>
    </source>
</reference>
<protein>
    <submittedName>
        <fullName evidence="2">Uncharacterized protein</fullName>
    </submittedName>
</protein>
<keyword evidence="1" id="KW-0472">Membrane</keyword>
<comment type="caution">
    <text evidence="2">The sequence shown here is derived from an EMBL/GenBank/DDBJ whole genome shotgun (WGS) entry which is preliminary data.</text>
</comment>
<keyword evidence="1" id="KW-0812">Transmembrane</keyword>
<name>A0A0V8J4L7_9BACL</name>
<dbReference type="EMBL" id="LNQN01000005">
    <property type="protein sequence ID" value="KSU81882.1"/>
    <property type="molecule type" value="Genomic_DNA"/>
</dbReference>
<keyword evidence="3" id="KW-1185">Reference proteome</keyword>
<dbReference type="AlphaFoldDB" id="A0A0V8J4L7"/>